<feature type="region of interest" description="Disordered" evidence="1">
    <location>
        <begin position="1"/>
        <end position="24"/>
    </location>
</feature>
<evidence type="ECO:0000256" key="1">
    <source>
        <dbReference type="SAM" id="MobiDB-lite"/>
    </source>
</evidence>
<sequence length="390" mass="45480">MNKALQHLSRLIENPAPPGKPRTTALPAQEMLQQAAKEIHYIKETLHSAYRSQSNAGVLRRYFKDLLTSLTTLTDQLTITLRREGNINFDHAGKFLPGTDGSSQLLQSLSGTITYIRNRFGDVTDHTLPVPLLFQSETQNTVRLHYSRIRKGLDHKKADKAICAIILHALDAVIHPRKSLRLAWNEYDFLQTFTASLSDFAADKRRKDYQRRLMLILFKTNFNHPGLYRHLRDTFEKELEAKTRKNRIRMLRDALLNTEQVDVLPGPAFRREHRSLKDFCTEWLRQRSESEERDLKDEELAKEYLLQHGFRMSVPVSHMAVLLQWLHQKEKLPYKTFREAAEAFSRTHTDQHGNPFNHRTLAKKPGNNAILHFYLELKKLTEAFKETHKI</sequence>
<comment type="caution">
    <text evidence="2">The sequence shown here is derived from an EMBL/GenBank/DDBJ whole genome shotgun (WGS) entry which is preliminary data.</text>
</comment>
<evidence type="ECO:0000313" key="3">
    <source>
        <dbReference type="Proteomes" id="UP000245647"/>
    </source>
</evidence>
<gene>
    <name evidence="2" type="ORF">DDR33_07355</name>
</gene>
<name>A0A2U2PIG5_9SPHI</name>
<evidence type="ECO:0000313" key="2">
    <source>
        <dbReference type="EMBL" id="PWG81196.1"/>
    </source>
</evidence>
<accession>A0A2U2PIG5</accession>
<protein>
    <submittedName>
        <fullName evidence="2">Uncharacterized protein</fullName>
    </submittedName>
</protein>
<dbReference type="RefSeq" id="WP_109415138.1">
    <property type="nucleotide sequence ID" value="NZ_QEAS01000005.1"/>
</dbReference>
<keyword evidence="3" id="KW-1185">Reference proteome</keyword>
<proteinExistence type="predicted"/>
<dbReference type="Proteomes" id="UP000245647">
    <property type="component" value="Unassembled WGS sequence"/>
</dbReference>
<reference evidence="2 3" key="1">
    <citation type="submission" date="2018-04" db="EMBL/GenBank/DDBJ databases">
        <title>Pedobacter chongqingensis sp. nov., isolated from a rottenly hemp rope.</title>
        <authorList>
            <person name="Cai Y."/>
        </authorList>
    </citation>
    <scope>NUCLEOTIDE SEQUENCE [LARGE SCALE GENOMIC DNA]</scope>
    <source>
        <strain evidence="2 3">FJ4-8</strain>
    </source>
</reference>
<organism evidence="2 3">
    <name type="scientific">Pararcticibacter amylolyticus</name>
    <dbReference type="NCBI Taxonomy" id="2173175"/>
    <lineage>
        <taxon>Bacteria</taxon>
        <taxon>Pseudomonadati</taxon>
        <taxon>Bacteroidota</taxon>
        <taxon>Sphingobacteriia</taxon>
        <taxon>Sphingobacteriales</taxon>
        <taxon>Sphingobacteriaceae</taxon>
        <taxon>Pararcticibacter</taxon>
    </lineage>
</organism>
<dbReference type="AlphaFoldDB" id="A0A2U2PIG5"/>
<dbReference type="EMBL" id="QEAS01000005">
    <property type="protein sequence ID" value="PWG81196.1"/>
    <property type="molecule type" value="Genomic_DNA"/>
</dbReference>